<organism evidence="3 4">
    <name type="scientific">Aeromicrobium fastidiosum</name>
    <dbReference type="NCBI Taxonomy" id="52699"/>
    <lineage>
        <taxon>Bacteria</taxon>
        <taxon>Bacillati</taxon>
        <taxon>Actinomycetota</taxon>
        <taxon>Actinomycetes</taxon>
        <taxon>Propionibacteriales</taxon>
        <taxon>Nocardioidaceae</taxon>
        <taxon>Aeromicrobium</taxon>
    </lineage>
</organism>
<dbReference type="OrthoDB" id="9770043at2"/>
<sequence>MIEDMDRRTLLSGVAVIGAATLVGCSGGSKGGDGRVATSSSTPPPATDVPSPTATPTAGTPTIAGTVATGLNVPWGIAFLAGGDALVSQRDAGTIVRVATDGSVTELGEVPGSAGRAGGEGGLLGLAVDPDDQSVLFAYVTTATDDRVVRMSLDGDTLGRPRDILTGIPVGARHHGGRLVFGPDGTLFVSTGDAGDGSLALDRDSLAGKILRIDRDGAAADGNPFGNRTWSYGHRNIEGLAFDADGRLWATEFGDKSADELNLIERGGNYGWPGVEGKGGGKGLVDPLVTWGTDEASPAGLAITRSTAYIGALQGECLFAVPLDGERAGAPTAHFAGDHGRIRSIAVAPDGALWVTTSNTDGRGDPGTDDDRILRVTI</sequence>
<dbReference type="Gene3D" id="2.120.10.30">
    <property type="entry name" value="TolB, C-terminal domain"/>
    <property type="match status" value="1"/>
</dbReference>
<dbReference type="Proteomes" id="UP001515100">
    <property type="component" value="Unassembled WGS sequence"/>
</dbReference>
<feature type="domain" description="Glucose/Sorbosone dehydrogenase" evidence="2">
    <location>
        <begin position="71"/>
        <end position="363"/>
    </location>
</feature>
<accession>A0A641ALD9</accession>
<proteinExistence type="predicted"/>
<dbReference type="Pfam" id="PF07995">
    <property type="entry name" value="GSDH"/>
    <property type="match status" value="1"/>
</dbReference>
<evidence type="ECO:0000313" key="4">
    <source>
        <dbReference type="Proteomes" id="UP001515100"/>
    </source>
</evidence>
<protein>
    <submittedName>
        <fullName evidence="3">PQQ-dependent sugar dehydrogenase</fullName>
    </submittedName>
</protein>
<evidence type="ECO:0000256" key="1">
    <source>
        <dbReference type="SAM" id="MobiDB-lite"/>
    </source>
</evidence>
<dbReference type="InterPro" id="IPR011041">
    <property type="entry name" value="Quinoprot_gluc/sorb_DH_b-prop"/>
</dbReference>
<dbReference type="InterPro" id="IPR012938">
    <property type="entry name" value="Glc/Sorbosone_DH"/>
</dbReference>
<keyword evidence="4" id="KW-1185">Reference proteome</keyword>
<comment type="caution">
    <text evidence="3">The sequence shown here is derived from an EMBL/GenBank/DDBJ whole genome shotgun (WGS) entry which is preliminary data.</text>
</comment>
<dbReference type="PANTHER" id="PTHR19328">
    <property type="entry name" value="HEDGEHOG-INTERACTING PROTEIN"/>
    <property type="match status" value="1"/>
</dbReference>
<dbReference type="InterPro" id="IPR011042">
    <property type="entry name" value="6-blade_b-propeller_TolB-like"/>
</dbReference>
<feature type="region of interest" description="Disordered" evidence="1">
    <location>
        <begin position="28"/>
        <end position="60"/>
    </location>
</feature>
<evidence type="ECO:0000259" key="2">
    <source>
        <dbReference type="Pfam" id="PF07995"/>
    </source>
</evidence>
<reference evidence="3" key="1">
    <citation type="submission" date="2019-09" db="EMBL/GenBank/DDBJ databases">
        <authorList>
            <person name="Li J."/>
        </authorList>
    </citation>
    <scope>NUCLEOTIDE SEQUENCE [LARGE SCALE GENOMIC DNA]</scope>
    <source>
        <strain evidence="3">NRBC 14897</strain>
    </source>
</reference>
<dbReference type="PANTHER" id="PTHR19328:SF13">
    <property type="entry name" value="HIPL1 PROTEIN"/>
    <property type="match status" value="1"/>
</dbReference>
<dbReference type="EMBL" id="SDPP02000003">
    <property type="protein sequence ID" value="KAA1376068.1"/>
    <property type="molecule type" value="Genomic_DNA"/>
</dbReference>
<dbReference type="AlphaFoldDB" id="A0A641ALD9"/>
<gene>
    <name evidence="3" type="ORF">ESP62_011480</name>
</gene>
<evidence type="ECO:0000313" key="3">
    <source>
        <dbReference type="EMBL" id="KAA1376068.1"/>
    </source>
</evidence>
<dbReference type="PROSITE" id="PS51257">
    <property type="entry name" value="PROKAR_LIPOPROTEIN"/>
    <property type="match status" value="1"/>
</dbReference>
<dbReference type="SUPFAM" id="SSF50952">
    <property type="entry name" value="Soluble quinoprotein glucose dehydrogenase"/>
    <property type="match status" value="1"/>
</dbReference>
<name>A0A641ALD9_9ACTN</name>